<evidence type="ECO:0000313" key="3">
    <source>
        <dbReference type="Proteomes" id="UP000264353"/>
    </source>
</evidence>
<dbReference type="Proteomes" id="UP000264353">
    <property type="component" value="Chromosome A8"/>
</dbReference>
<sequence>MAMGKNKKPIYESRLVNMDRANAAGFKATALRLAGTTPFSRGMNSLRHLPLAQVSKTQPISRNGDGITPLLYGYPAALTRNNALSTSTFETSPPSPPSLEEESMKAPVAAFENRMAQDDSNVEHFSAWSPFDEPFITIDREQQPEYVPPQVPLSSSYDSLDCPNALNDSPPFPRTLLSDNLNWPNFSHCLRSDQTPLPQPTTSPSESLHRTGSAHGLRSGNIPATHLPWGSLYPNAYGPVPARPSYLNGRGSENMVPPVPGYLPSESLFSWSNSHNIPPLVPAALPYGSGGWPYHHGFGTIPS</sequence>
<name>A0A397YFF2_BRACM</name>
<accession>A0A397YFF2</accession>
<feature type="region of interest" description="Disordered" evidence="1">
    <location>
        <begin position="194"/>
        <end position="217"/>
    </location>
</feature>
<feature type="compositionally biased region" description="Low complexity" evidence="1">
    <location>
        <begin position="194"/>
        <end position="206"/>
    </location>
</feature>
<dbReference type="AlphaFoldDB" id="A0A397YFF2"/>
<evidence type="ECO:0000256" key="1">
    <source>
        <dbReference type="SAM" id="MobiDB-lite"/>
    </source>
</evidence>
<proteinExistence type="predicted"/>
<protein>
    <submittedName>
        <fullName evidence="2">Uncharacterized protein</fullName>
    </submittedName>
</protein>
<dbReference type="EMBL" id="CM010635">
    <property type="protein sequence ID" value="RID51588.1"/>
    <property type="molecule type" value="Genomic_DNA"/>
</dbReference>
<organism evidence="2 3">
    <name type="scientific">Brassica campestris</name>
    <name type="common">Field mustard</name>
    <dbReference type="NCBI Taxonomy" id="3711"/>
    <lineage>
        <taxon>Eukaryota</taxon>
        <taxon>Viridiplantae</taxon>
        <taxon>Streptophyta</taxon>
        <taxon>Embryophyta</taxon>
        <taxon>Tracheophyta</taxon>
        <taxon>Spermatophyta</taxon>
        <taxon>Magnoliopsida</taxon>
        <taxon>eudicotyledons</taxon>
        <taxon>Gunneridae</taxon>
        <taxon>Pentapetalae</taxon>
        <taxon>rosids</taxon>
        <taxon>malvids</taxon>
        <taxon>Brassicales</taxon>
        <taxon>Brassicaceae</taxon>
        <taxon>Brassiceae</taxon>
        <taxon>Brassica</taxon>
    </lineage>
</organism>
<reference evidence="2 3" key="1">
    <citation type="submission" date="2018-06" db="EMBL/GenBank/DDBJ databases">
        <title>WGS assembly of Brassica rapa FPsc.</title>
        <authorList>
            <person name="Bowman J."/>
            <person name="Kohchi T."/>
            <person name="Yamato K."/>
            <person name="Jenkins J."/>
            <person name="Shu S."/>
            <person name="Ishizaki K."/>
            <person name="Yamaoka S."/>
            <person name="Nishihama R."/>
            <person name="Nakamura Y."/>
            <person name="Berger F."/>
            <person name="Adam C."/>
            <person name="Aki S."/>
            <person name="Althoff F."/>
            <person name="Araki T."/>
            <person name="Arteaga-Vazquez M."/>
            <person name="Balasubrmanian S."/>
            <person name="Bauer D."/>
            <person name="Boehm C."/>
            <person name="Briginshaw L."/>
            <person name="Caballero-Perez J."/>
            <person name="Catarino B."/>
            <person name="Chen F."/>
            <person name="Chiyoda S."/>
            <person name="Chovatia M."/>
            <person name="Davies K."/>
            <person name="Delmans M."/>
            <person name="Demura T."/>
            <person name="Dierschke T."/>
            <person name="Dolan L."/>
            <person name="Dorantes-Acosta A."/>
            <person name="Eklund D."/>
            <person name="Florent S."/>
            <person name="Flores-Sandoval E."/>
            <person name="Fujiyama A."/>
            <person name="Fukuzawa H."/>
            <person name="Galik B."/>
            <person name="Grimanelli D."/>
            <person name="Grimwood J."/>
            <person name="Grossniklaus U."/>
            <person name="Hamada T."/>
            <person name="Haseloff J."/>
            <person name="Hetherington A."/>
            <person name="Higo A."/>
            <person name="Hirakawa Y."/>
            <person name="Hundley H."/>
            <person name="Ikeda Y."/>
            <person name="Inoue K."/>
            <person name="Inoue S."/>
            <person name="Ishida S."/>
            <person name="Jia Q."/>
            <person name="Kakita M."/>
            <person name="Kanazawa T."/>
            <person name="Kawai Y."/>
            <person name="Kawashima T."/>
            <person name="Kennedy M."/>
            <person name="Kinose K."/>
            <person name="Kinoshita T."/>
            <person name="Kohara Y."/>
            <person name="Koide E."/>
            <person name="Komatsu K."/>
            <person name="Kopischke S."/>
            <person name="Kubo M."/>
            <person name="Kyozuka J."/>
            <person name="Lagercrantz U."/>
            <person name="Lin S."/>
            <person name="Lindquist E."/>
            <person name="Lipzen A."/>
            <person name="Lu C."/>
            <person name="Luna E."/>
            <person name="Martienssen R."/>
            <person name="Minamino N."/>
            <person name="Mizutani M."/>
            <person name="Mizutani M."/>
            <person name="Mochizuki N."/>
            <person name="Monte I."/>
            <person name="Mosher R."/>
            <person name="Nagasaki H."/>
            <person name="Nakagami H."/>
            <person name="Naramoto S."/>
            <person name="Nishitani K."/>
            <person name="Ohtani M."/>
            <person name="Okamoto T."/>
            <person name="Okumura M."/>
            <person name="Phillips J."/>
            <person name="Pollak B."/>
            <person name="Reinders A."/>
            <person name="Roevekamp M."/>
            <person name="Sano R."/>
            <person name="Sawa S."/>
            <person name="Schmid M."/>
            <person name="Shirakawa M."/>
            <person name="Solano R."/>
            <person name="Spunde A."/>
            <person name="Suetsugu N."/>
            <person name="Sugano S."/>
            <person name="Sugiyama A."/>
            <person name="Sun R."/>
            <person name="Suzuki Y."/>
            <person name="Takenaka M."/>
            <person name="Takezawa D."/>
            <person name="Tomogane H."/>
            <person name="Tsuzuki M."/>
            <person name="Ueda T."/>
            <person name="Umeda M."/>
            <person name="Ward J."/>
            <person name="Watanabe Y."/>
            <person name="Yazaki K."/>
            <person name="Yokoyama R."/>
            <person name="Yoshitake Y."/>
            <person name="Yotsui I."/>
            <person name="Zachgo S."/>
            <person name="Schmutz J."/>
        </authorList>
    </citation>
    <scope>NUCLEOTIDE SEQUENCE [LARGE SCALE GENOMIC DNA]</scope>
    <source>
        <strain evidence="3">cv. B-3</strain>
    </source>
</reference>
<evidence type="ECO:0000313" key="2">
    <source>
        <dbReference type="EMBL" id="RID51588.1"/>
    </source>
</evidence>
<gene>
    <name evidence="2" type="ORF">BRARA_H02240</name>
</gene>